<keyword evidence="2" id="KW-1185">Reference proteome</keyword>
<dbReference type="KEGG" id="sre:PTSG_09812"/>
<dbReference type="GO" id="GO:0019005">
    <property type="term" value="C:SCF ubiquitin ligase complex"/>
    <property type="evidence" value="ECO:0007669"/>
    <property type="project" value="TreeGrafter"/>
</dbReference>
<dbReference type="Gene3D" id="3.80.10.10">
    <property type="entry name" value="Ribonuclease Inhibitor"/>
    <property type="match status" value="1"/>
</dbReference>
<reference evidence="1" key="1">
    <citation type="submission" date="2009-08" db="EMBL/GenBank/DDBJ databases">
        <title>Annotation of Salpingoeca rosetta.</title>
        <authorList>
            <consortium name="The Broad Institute Genome Sequencing Platform"/>
            <person name="Russ C."/>
            <person name="Cuomo C."/>
            <person name="Burger G."/>
            <person name="Gray M.W."/>
            <person name="Holland P.W.H."/>
            <person name="King N."/>
            <person name="Lang F.B.F."/>
            <person name="Roger A.J."/>
            <person name="Ruiz-Trillo I."/>
            <person name="Young S.K."/>
            <person name="Zeng Q."/>
            <person name="Gargeya S."/>
            <person name="Alvarado L."/>
            <person name="Berlin A."/>
            <person name="Chapman S.B."/>
            <person name="Chen Z."/>
            <person name="Freedman E."/>
            <person name="Gellesch M."/>
            <person name="Goldberg J."/>
            <person name="Griggs A."/>
            <person name="Gujja S."/>
            <person name="Heilman E."/>
            <person name="Heiman D."/>
            <person name="Howarth C."/>
            <person name="Mehta T."/>
            <person name="Neiman D."/>
            <person name="Pearson M."/>
            <person name="Roberts A."/>
            <person name="Saif S."/>
            <person name="Shea T."/>
            <person name="Shenoy N."/>
            <person name="Sisk P."/>
            <person name="Stolte C."/>
            <person name="Sykes S."/>
            <person name="White J."/>
            <person name="Yandava C."/>
            <person name="Haas B."/>
            <person name="Nusbaum C."/>
            <person name="Birren B."/>
        </authorList>
    </citation>
    <scope>NUCLEOTIDE SEQUENCE [LARGE SCALE GENOMIC DNA]</scope>
    <source>
        <strain evidence="1">ATCC 50818</strain>
    </source>
</reference>
<dbReference type="InterPro" id="IPR032675">
    <property type="entry name" value="LRR_dom_sf"/>
</dbReference>
<dbReference type="AlphaFoldDB" id="F2UP46"/>
<dbReference type="GO" id="GO:0031146">
    <property type="term" value="P:SCF-dependent proteasomal ubiquitin-dependent protein catabolic process"/>
    <property type="evidence" value="ECO:0007669"/>
    <property type="project" value="TreeGrafter"/>
</dbReference>
<gene>
    <name evidence="1" type="ORF">PTSG_09812</name>
</gene>
<dbReference type="PANTHER" id="PTHR13318:SF95">
    <property type="entry name" value="F-BOX PROTEIN YLR352W"/>
    <property type="match status" value="1"/>
</dbReference>
<dbReference type="PANTHER" id="PTHR13318">
    <property type="entry name" value="PARTNER OF PAIRED, ISOFORM B-RELATED"/>
    <property type="match status" value="1"/>
</dbReference>
<dbReference type="InParanoid" id="F2UP46"/>
<dbReference type="RefSeq" id="XP_004989170.1">
    <property type="nucleotide sequence ID" value="XM_004989113.1"/>
</dbReference>
<protein>
    <recommendedName>
        <fullName evidence="3">F-box domain-containing protein</fullName>
    </recommendedName>
</protein>
<evidence type="ECO:0008006" key="3">
    <source>
        <dbReference type="Google" id="ProtNLM"/>
    </source>
</evidence>
<organism evidence="2">
    <name type="scientific">Salpingoeca rosetta (strain ATCC 50818 / BSB-021)</name>
    <dbReference type="NCBI Taxonomy" id="946362"/>
    <lineage>
        <taxon>Eukaryota</taxon>
        <taxon>Choanoflagellata</taxon>
        <taxon>Craspedida</taxon>
        <taxon>Salpingoecidae</taxon>
        <taxon>Salpingoeca</taxon>
    </lineage>
</organism>
<dbReference type="GeneID" id="16069712"/>
<accession>F2UP46</accession>
<dbReference type="STRING" id="946362.F2UP46"/>
<dbReference type="Proteomes" id="UP000007799">
    <property type="component" value="Unassembled WGS sequence"/>
</dbReference>
<name>F2UP46_SALR5</name>
<evidence type="ECO:0000313" key="2">
    <source>
        <dbReference type="Proteomes" id="UP000007799"/>
    </source>
</evidence>
<evidence type="ECO:0000313" key="1">
    <source>
        <dbReference type="EMBL" id="EGD79401.1"/>
    </source>
</evidence>
<sequence length="362" mass="41058">MMDEQQPSQQPSQQQQPPAEVCVTDLPGELLSSILWLAGNVYVIDSVYAKVCRAFYHAARTRPLRSLVRKRLALDFVQIQDEFDIVISPEGFGRLLQRMPFIEHIRFTSELPEDIETLESTSVAGEFSSSDVAHLFASLQMADFSYMRFESVRLAEFAAAATQLRYLDLDENMVDEATAIAFASGCPNLTFVSLDGQGQGDALVAALANNCPHVRYLCIRFCDEMTDNAFKSLQQLRNLEWLCMKKAFDVSPQAVMDFFSSGAAQHLTRIDLTECNNLSNEDTCTLTMLCLKQCNLIDDRMVYEYNKARPELTIIEYFGQRLMSASEEQMFEDNLGYFTMSIFEDFPDMFSDDALPYLMPAE</sequence>
<proteinExistence type="predicted"/>
<dbReference type="SUPFAM" id="SSF52047">
    <property type="entry name" value="RNI-like"/>
    <property type="match status" value="1"/>
</dbReference>
<dbReference type="OrthoDB" id="550575at2759"/>
<dbReference type="EMBL" id="GL832985">
    <property type="protein sequence ID" value="EGD79401.1"/>
    <property type="molecule type" value="Genomic_DNA"/>
</dbReference>